<evidence type="ECO:0000313" key="2">
    <source>
        <dbReference type="EMBL" id="GIG43790.1"/>
    </source>
</evidence>
<dbReference type="Pfam" id="PF13610">
    <property type="entry name" value="DDE_Tnp_IS240"/>
    <property type="match status" value="1"/>
</dbReference>
<reference evidence="2" key="1">
    <citation type="submission" date="2021-01" db="EMBL/GenBank/DDBJ databases">
        <title>Whole genome shotgun sequence of Dactylosporangium siamense NBRC 106093.</title>
        <authorList>
            <person name="Komaki H."/>
            <person name="Tamura T."/>
        </authorList>
    </citation>
    <scope>NUCLEOTIDE SEQUENCE</scope>
    <source>
        <strain evidence="2">NBRC 106093</strain>
    </source>
</reference>
<name>A0A919PJS2_9ACTN</name>
<comment type="caution">
    <text evidence="2">The sequence shown here is derived from an EMBL/GenBank/DDBJ whole genome shotgun (WGS) entry which is preliminary data.</text>
</comment>
<organism evidence="2 3">
    <name type="scientific">Dactylosporangium siamense</name>
    <dbReference type="NCBI Taxonomy" id="685454"/>
    <lineage>
        <taxon>Bacteria</taxon>
        <taxon>Bacillati</taxon>
        <taxon>Actinomycetota</taxon>
        <taxon>Actinomycetes</taxon>
        <taxon>Micromonosporales</taxon>
        <taxon>Micromonosporaceae</taxon>
        <taxon>Dactylosporangium</taxon>
    </lineage>
</organism>
<dbReference type="InterPro" id="IPR032874">
    <property type="entry name" value="DDE_dom"/>
</dbReference>
<dbReference type="Proteomes" id="UP000660611">
    <property type="component" value="Unassembled WGS sequence"/>
</dbReference>
<dbReference type="InterPro" id="IPR052183">
    <property type="entry name" value="IS_Transposase"/>
</dbReference>
<dbReference type="EMBL" id="BONQ01000026">
    <property type="protein sequence ID" value="GIG43790.1"/>
    <property type="molecule type" value="Genomic_DNA"/>
</dbReference>
<dbReference type="PANTHER" id="PTHR35528">
    <property type="entry name" value="BLL1675 PROTEIN"/>
    <property type="match status" value="1"/>
</dbReference>
<accession>A0A919PJS2</accession>
<proteinExistence type="predicted"/>
<keyword evidence="3" id="KW-1185">Reference proteome</keyword>
<protein>
    <recommendedName>
        <fullName evidence="1">DDE domain-containing protein</fullName>
    </recommendedName>
</protein>
<feature type="domain" description="DDE" evidence="1">
    <location>
        <begin position="22"/>
        <end position="128"/>
    </location>
</feature>
<sequence length="136" mass="15820">MHRFTPLLADVARFARHAPGGRWFVDETYIKFNGVWRYVYRAVDQYGQIIDMLFSERRAADAARRFFRLALSMLEVKPSEVVTDAAAVYPAVLDELIPQARHHVEQYANNPIEADHSQLKHRLDRCAGSERTRPHR</sequence>
<evidence type="ECO:0000313" key="3">
    <source>
        <dbReference type="Proteomes" id="UP000660611"/>
    </source>
</evidence>
<dbReference type="PANTHER" id="PTHR35528:SF3">
    <property type="entry name" value="BLL1675 PROTEIN"/>
    <property type="match status" value="1"/>
</dbReference>
<evidence type="ECO:0000259" key="1">
    <source>
        <dbReference type="Pfam" id="PF13610"/>
    </source>
</evidence>
<dbReference type="AlphaFoldDB" id="A0A919PJS2"/>
<gene>
    <name evidence="2" type="ORF">Dsi01nite_018310</name>
</gene>